<evidence type="ECO:0000256" key="4">
    <source>
        <dbReference type="ARBA" id="ARBA00022630"/>
    </source>
</evidence>
<evidence type="ECO:0000313" key="13">
    <source>
        <dbReference type="Proteomes" id="UP000019478"/>
    </source>
</evidence>
<dbReference type="InterPro" id="IPR008333">
    <property type="entry name" value="Cbr1-like_FAD-bd_dom"/>
</dbReference>
<dbReference type="EMBL" id="AMGY01000006">
    <property type="protein sequence ID" value="EXJ81141.1"/>
    <property type="molecule type" value="Genomic_DNA"/>
</dbReference>
<dbReference type="SUPFAM" id="SSF63380">
    <property type="entry name" value="Riboflavin synthase domain-like"/>
    <property type="match status" value="1"/>
</dbReference>
<dbReference type="GO" id="GO:0016491">
    <property type="term" value="F:oxidoreductase activity"/>
    <property type="evidence" value="ECO:0007669"/>
    <property type="project" value="UniProtKB-KW"/>
</dbReference>
<proteinExistence type="inferred from homology"/>
<evidence type="ECO:0000256" key="9">
    <source>
        <dbReference type="SAM" id="MobiDB-lite"/>
    </source>
</evidence>
<feature type="compositionally biased region" description="Polar residues" evidence="9">
    <location>
        <begin position="27"/>
        <end position="36"/>
    </location>
</feature>
<accession>W9XVV2</accession>
<comment type="similarity">
    <text evidence="3">Belongs to the flavoprotein pyridine nucleotide cytochrome reductase family.</text>
</comment>
<evidence type="ECO:0000256" key="1">
    <source>
        <dbReference type="ARBA" id="ARBA00001974"/>
    </source>
</evidence>
<dbReference type="InterPro" id="IPR017927">
    <property type="entry name" value="FAD-bd_FR_type"/>
</dbReference>
<keyword evidence="4 8" id="KW-0285">Flavoprotein</keyword>
<evidence type="ECO:0000256" key="8">
    <source>
        <dbReference type="PIRSR" id="PIRSR601834-1"/>
    </source>
</evidence>
<dbReference type="AlphaFoldDB" id="W9XVV2"/>
<dbReference type="Gene3D" id="3.40.50.80">
    <property type="entry name" value="Nucleotide-binding domain of ferredoxin-NADP reductase (FNR) module"/>
    <property type="match status" value="1"/>
</dbReference>
<feature type="binding site" evidence="8">
    <location>
        <position position="167"/>
    </location>
    <ligand>
        <name>FAD</name>
        <dbReference type="ChEBI" id="CHEBI:57692"/>
    </ligand>
</feature>
<feature type="binding site" evidence="8">
    <location>
        <position position="138"/>
    </location>
    <ligand>
        <name>FAD</name>
        <dbReference type="ChEBI" id="CHEBI:57692"/>
    </ligand>
</feature>
<name>W9XVV2_9EURO</name>
<dbReference type="OrthoDB" id="432685at2759"/>
<evidence type="ECO:0000313" key="12">
    <source>
        <dbReference type="EMBL" id="EXJ81141.1"/>
    </source>
</evidence>
<comment type="caution">
    <text evidence="12">The sequence shown here is derived from an EMBL/GenBank/DDBJ whole genome shotgun (WGS) entry which is preliminary data.</text>
</comment>
<dbReference type="PRINTS" id="PR00406">
    <property type="entry name" value="CYTB5RDTASE"/>
</dbReference>
<reference evidence="12 13" key="1">
    <citation type="submission" date="2013-03" db="EMBL/GenBank/DDBJ databases">
        <title>The Genome Sequence of Capronia epimyces CBS 606.96.</title>
        <authorList>
            <consortium name="The Broad Institute Genomics Platform"/>
            <person name="Cuomo C."/>
            <person name="de Hoog S."/>
            <person name="Gorbushina A."/>
            <person name="Walker B."/>
            <person name="Young S.K."/>
            <person name="Zeng Q."/>
            <person name="Gargeya S."/>
            <person name="Fitzgerald M."/>
            <person name="Haas B."/>
            <person name="Abouelleil A."/>
            <person name="Allen A.W."/>
            <person name="Alvarado L."/>
            <person name="Arachchi H.M."/>
            <person name="Berlin A.M."/>
            <person name="Chapman S.B."/>
            <person name="Gainer-Dewar J."/>
            <person name="Goldberg J."/>
            <person name="Griggs A."/>
            <person name="Gujja S."/>
            <person name="Hansen M."/>
            <person name="Howarth C."/>
            <person name="Imamovic A."/>
            <person name="Ireland A."/>
            <person name="Larimer J."/>
            <person name="McCowan C."/>
            <person name="Murphy C."/>
            <person name="Pearson M."/>
            <person name="Poon T.W."/>
            <person name="Priest M."/>
            <person name="Roberts A."/>
            <person name="Saif S."/>
            <person name="Shea T."/>
            <person name="Sisk P."/>
            <person name="Sykes S."/>
            <person name="Wortman J."/>
            <person name="Nusbaum C."/>
            <person name="Birren B."/>
        </authorList>
    </citation>
    <scope>NUCLEOTIDE SEQUENCE [LARGE SCALE GENOMIC DNA]</scope>
    <source>
        <strain evidence="12 13">CBS 606.96</strain>
    </source>
</reference>
<keyword evidence="6" id="KW-0560">Oxidoreductase</keyword>
<dbReference type="PROSITE" id="PS51384">
    <property type="entry name" value="FAD_FR"/>
    <property type="match status" value="1"/>
</dbReference>
<evidence type="ECO:0000256" key="6">
    <source>
        <dbReference type="ARBA" id="ARBA00023002"/>
    </source>
</evidence>
<dbReference type="RefSeq" id="XP_007735729.1">
    <property type="nucleotide sequence ID" value="XM_007737539.1"/>
</dbReference>
<feature type="binding site" evidence="8">
    <location>
        <position position="136"/>
    </location>
    <ligand>
        <name>FAD</name>
        <dbReference type="ChEBI" id="CHEBI:57692"/>
    </ligand>
</feature>
<dbReference type="Pfam" id="PF00970">
    <property type="entry name" value="FAD_binding_6"/>
    <property type="match status" value="1"/>
</dbReference>
<feature type="region of interest" description="Disordered" evidence="9">
    <location>
        <begin position="20"/>
        <end position="49"/>
    </location>
</feature>
<keyword evidence="13" id="KW-1185">Reference proteome</keyword>
<comment type="cofactor">
    <cofactor evidence="1 8">
        <name>FAD</name>
        <dbReference type="ChEBI" id="CHEBI:57692"/>
    </cofactor>
</comment>
<comment type="subcellular location">
    <subcellularLocation>
        <location evidence="2">Membrane</location>
    </subcellularLocation>
</comment>
<sequence>MFARCSAGASRNSKYASKRLPLRRCTRSNSSTSAGTPKSPPHTQDRSRSKYAPRRLVIAIFSGAGLIAGWQLYNIYGKDSSFAAYSLLSKERVSSTASIFHLKPEGGAQDFERYTDARKRGIWNVHFKQPQLQIVRAYTPLPPLDSVGGEKQRELRFLIRNDPHGEVSGYLHRLPIGAEVEMRGPNVEYEFNPDVRQIVFLAGGTGIAPALQAAYALFEGNKAIDGDQTNKDKKLHILWASRMREDCLGGVSDAPPAETVPPKPTWSGFFSTPKAKPPPPVSQEQGLLVKELEALKKKYPGQVTVEYFVNAEDTWIDEDAVLRALSRFDGKDFTTGMTTPQEQRQILISGPPGFISYLAGPKEWRNGREEQGSVSKIVAHAISKNPHNVKVWKI</sequence>
<keyword evidence="10" id="KW-1133">Transmembrane helix</keyword>
<dbReference type="eggNOG" id="KOG0534">
    <property type="taxonomic scope" value="Eukaryota"/>
</dbReference>
<dbReference type="GeneID" id="19171529"/>
<feature type="transmembrane region" description="Helical" evidence="10">
    <location>
        <begin position="56"/>
        <end position="73"/>
    </location>
</feature>
<gene>
    <name evidence="12" type="ORF">A1O3_07429</name>
</gene>
<evidence type="ECO:0000256" key="3">
    <source>
        <dbReference type="ARBA" id="ARBA00006105"/>
    </source>
</evidence>
<keyword evidence="10" id="KW-0812">Transmembrane</keyword>
<dbReference type="PANTHER" id="PTHR19370:SF189">
    <property type="entry name" value="CYTOCHROME C MITOCHONDRIAL IMPORT FACTOR CYC2"/>
    <property type="match status" value="1"/>
</dbReference>
<keyword evidence="5 8" id="KW-0274">FAD</keyword>
<dbReference type="CDD" id="cd06183">
    <property type="entry name" value="cyt_b5_reduct_like"/>
    <property type="match status" value="1"/>
</dbReference>
<evidence type="ECO:0000256" key="10">
    <source>
        <dbReference type="SAM" id="Phobius"/>
    </source>
</evidence>
<dbReference type="GO" id="GO:0005739">
    <property type="term" value="C:mitochondrion"/>
    <property type="evidence" value="ECO:0007669"/>
    <property type="project" value="TreeGrafter"/>
</dbReference>
<feature type="binding site" evidence="8">
    <location>
        <position position="158"/>
    </location>
    <ligand>
        <name>FAD</name>
        <dbReference type="ChEBI" id="CHEBI:57692"/>
    </ligand>
</feature>
<evidence type="ECO:0000256" key="2">
    <source>
        <dbReference type="ARBA" id="ARBA00004370"/>
    </source>
</evidence>
<dbReference type="SUPFAM" id="SSF52343">
    <property type="entry name" value="Ferredoxin reductase-like, C-terminal NADP-linked domain"/>
    <property type="match status" value="1"/>
</dbReference>
<dbReference type="InterPro" id="IPR017938">
    <property type="entry name" value="Riboflavin_synthase-like_b-brl"/>
</dbReference>
<evidence type="ECO:0000259" key="11">
    <source>
        <dbReference type="PROSITE" id="PS51384"/>
    </source>
</evidence>
<dbReference type="GO" id="GO:0016020">
    <property type="term" value="C:membrane"/>
    <property type="evidence" value="ECO:0007669"/>
    <property type="project" value="UniProtKB-SubCell"/>
</dbReference>
<evidence type="ECO:0000256" key="5">
    <source>
        <dbReference type="ARBA" id="ARBA00022827"/>
    </source>
</evidence>
<dbReference type="InterPro" id="IPR001834">
    <property type="entry name" value="CBR-like"/>
</dbReference>
<organism evidence="12 13">
    <name type="scientific">Capronia epimyces CBS 606.96</name>
    <dbReference type="NCBI Taxonomy" id="1182542"/>
    <lineage>
        <taxon>Eukaryota</taxon>
        <taxon>Fungi</taxon>
        <taxon>Dikarya</taxon>
        <taxon>Ascomycota</taxon>
        <taxon>Pezizomycotina</taxon>
        <taxon>Eurotiomycetes</taxon>
        <taxon>Chaetothyriomycetidae</taxon>
        <taxon>Chaetothyriales</taxon>
        <taxon>Herpotrichiellaceae</taxon>
        <taxon>Capronia</taxon>
    </lineage>
</organism>
<dbReference type="PANTHER" id="PTHR19370">
    <property type="entry name" value="NADH-CYTOCHROME B5 REDUCTASE"/>
    <property type="match status" value="1"/>
</dbReference>
<dbReference type="Proteomes" id="UP000019478">
    <property type="component" value="Unassembled WGS sequence"/>
</dbReference>
<dbReference type="HOGENOM" id="CLU_003827_6_0_1"/>
<feature type="binding site" evidence="8">
    <location>
        <position position="168"/>
    </location>
    <ligand>
        <name>FAD</name>
        <dbReference type="ChEBI" id="CHEBI:57692"/>
    </ligand>
</feature>
<dbReference type="InterPro" id="IPR039261">
    <property type="entry name" value="FNR_nucleotide-bd"/>
</dbReference>
<keyword evidence="7 10" id="KW-0472">Membrane</keyword>
<evidence type="ECO:0000256" key="7">
    <source>
        <dbReference type="ARBA" id="ARBA00023136"/>
    </source>
</evidence>
<feature type="domain" description="FAD-binding FR-type" evidence="11">
    <location>
        <begin position="80"/>
        <end position="192"/>
    </location>
</feature>
<dbReference type="STRING" id="1182542.W9XVV2"/>
<protein>
    <recommendedName>
        <fullName evidence="11">FAD-binding FR-type domain-containing protein</fullName>
    </recommendedName>
</protein>
<dbReference type="Gene3D" id="2.40.30.10">
    <property type="entry name" value="Translation factors"/>
    <property type="match status" value="1"/>
</dbReference>